<dbReference type="EMBL" id="MU394422">
    <property type="protein sequence ID" value="KAI6080787.1"/>
    <property type="molecule type" value="Genomic_DNA"/>
</dbReference>
<proteinExistence type="predicted"/>
<gene>
    <name evidence="1" type="ORF">F4821DRAFT_47736</name>
</gene>
<keyword evidence="2" id="KW-1185">Reference proteome</keyword>
<name>A0ACC0CKB4_9PEZI</name>
<comment type="caution">
    <text evidence="1">The sequence shown here is derived from an EMBL/GenBank/DDBJ whole genome shotgun (WGS) entry which is preliminary data.</text>
</comment>
<reference evidence="1 2" key="1">
    <citation type="journal article" date="2022" name="New Phytol.">
        <title>Ecological generalism drives hyperdiversity of secondary metabolite gene clusters in xylarialean endophytes.</title>
        <authorList>
            <person name="Franco M.E.E."/>
            <person name="Wisecaver J.H."/>
            <person name="Arnold A.E."/>
            <person name="Ju Y.M."/>
            <person name="Slot J.C."/>
            <person name="Ahrendt S."/>
            <person name="Moore L.P."/>
            <person name="Eastman K.E."/>
            <person name="Scott K."/>
            <person name="Konkel Z."/>
            <person name="Mondo S.J."/>
            <person name="Kuo A."/>
            <person name="Hayes R.D."/>
            <person name="Haridas S."/>
            <person name="Andreopoulos B."/>
            <person name="Riley R."/>
            <person name="LaButti K."/>
            <person name="Pangilinan J."/>
            <person name="Lipzen A."/>
            <person name="Amirebrahimi M."/>
            <person name="Yan J."/>
            <person name="Adam C."/>
            <person name="Keymanesh K."/>
            <person name="Ng V."/>
            <person name="Louie K."/>
            <person name="Northen T."/>
            <person name="Drula E."/>
            <person name="Henrissat B."/>
            <person name="Hsieh H.M."/>
            <person name="Youens-Clark K."/>
            <person name="Lutzoni F."/>
            <person name="Miadlikowska J."/>
            <person name="Eastwood D.C."/>
            <person name="Hamelin R.C."/>
            <person name="Grigoriev I.V."/>
            <person name="U'Ren J.M."/>
        </authorList>
    </citation>
    <scope>NUCLEOTIDE SEQUENCE [LARGE SCALE GENOMIC DNA]</scope>
    <source>
        <strain evidence="1 2">ER1909</strain>
    </source>
</reference>
<dbReference type="Proteomes" id="UP001497680">
    <property type="component" value="Unassembled WGS sequence"/>
</dbReference>
<evidence type="ECO:0000313" key="2">
    <source>
        <dbReference type="Proteomes" id="UP001497680"/>
    </source>
</evidence>
<evidence type="ECO:0000313" key="1">
    <source>
        <dbReference type="EMBL" id="KAI6080787.1"/>
    </source>
</evidence>
<sequence length="1660" mass="192671">MSTTKVTAGQKEKHRVIEEIIKSHGHIPEADYGTMQPEVAGRVRNYVSVKDENENAMMKTLIEKLYSKDVRFIFELLQNADDNCFSRAVSSKTVPYVSFHLYENRLVVECNEDGFTEENVRAICNFNKSTKKGNQHHIGEKGMGFKSVFNVAWKVEIQSGDWSFSFQHRKGDPFRSTYVPEWFWPTQRLVPTRMTLFLHDSDDEDNRDARRQDIWRQLKELHPAMLLFLRRLRQIEIHVYDRDGTETFSSTLEFHRCKGDHLRVLKRICIENGHTKRAERKYHTVELTARNLPRNENREYSDQEERSMTYSTAPIVLAFPLSKDEVPIVEPQEVFAFLPTRRVGFNFLIHSDFVTQASREDIMANSPRNLHLLDALADSFLIGVKQLCQHPTLKYQWMRYLPKLEGYHWDPFWEKLVHKIKERISRERILFLRCSPDSEQIANARRLTTDQCDQHNEPLFDDFSANDESYPDPQLDYYTPGGYACYLSPKYQEIDLNILRDYGLRYMEPQWFLFRVCRDLEWTDGKASKSRMRTITDDEWHIRAARCLKISLDKCGDKRGWTSQMNLVPLTNGNWVSSPYTTVYFATTSSNHRIPSDLGYRLIDPAATRLRERKQLFTYLGAQYLPEEEIVKKIYLKYTQTNFNNMNLEESSLSHVKFLYLTHNEERQRSNLEYLFLSLYGTDRKLYPLKGHTFYFKGTTTYSFYSVLNKAEKFPQWPDIHFINEKYEDIEKNESIIARPSQHNMKWKDWLKYLGVREYPRLFASDLESISEECLFVAKHIPSELLSLLRLSWANHGKPVGPELVNKLKDLKAPCEGDQMQALSQAYLPVPTLLAKRDEFLRYGEIFPFLDIGDLDQIAQWDFLKGLGVRTDIDLNFYLEILYCIALNDKPTDPSRIPRLYSRIHSECVGSNSATQGSTRAQIRDFFELDRYLFLPSYENKKIDWVLPSECLLDAPIEMKTKIPILPRYRAAFSDIDLRILTKFFHGTLGIPKCSWSHMVDELKHLKAKEDCQAIPAIYRELMVWAKNADTAKHLQGAFENDKDGLLFADQMWYTPSQCFWSAASAPIHGRVNLSNVYGPEFETFFVKTLGVRRLDANLVYSELLELEAVEANVEHVKDLIKSLNSLLEVEPPDFSKLPILPLRLEGKSLTRLFGREFAIPDRKKLYSIFHDKIALLDFTVQEVCQLRPFIKWANLEDRYLSRLVKESSSLDSRNKSPISDPSQDVKVKALGLCRVGAHFNSPRTQDDPLQLYELLCNSSTWEVPKIQSTLTISIGRFTVQKEIDEGEVHINDTSGLLEIYVPQNEELRYISYRSVLPKQLTHWMMTDPATNTPADVDSMVVNLVQTVLNTRLSAVNQYLDSEGIFDVAVPESRQDPRVNLVSSMLASNTNSESGTPAINSTSGSSLDTYSTKDHSPSLQEHTSSVIYQTSIARSQQIEDHEYSALLQQVVYAARTSRLLSLSNPSNTLETHSTPNVKTFYENDLFGRADELERRKRVGAAGELFVFELLSTLNPSLPRFTGENWTSRIRHYARHHPDYTDMDSWMGYEKSDLEYEDQDGILTEALIHKGLLQDIWKGRSPKFYIEVKTAPGHVNTPFYMSPDQYKNMQRLSTDKSICVIFRVFNLYNSQIGCEIYVNPIQLEKDGRLVFTAERWMVQPR</sequence>
<organism evidence="1 2">
    <name type="scientific">Hypoxylon rubiginosum</name>
    <dbReference type="NCBI Taxonomy" id="110542"/>
    <lineage>
        <taxon>Eukaryota</taxon>
        <taxon>Fungi</taxon>
        <taxon>Dikarya</taxon>
        <taxon>Ascomycota</taxon>
        <taxon>Pezizomycotina</taxon>
        <taxon>Sordariomycetes</taxon>
        <taxon>Xylariomycetidae</taxon>
        <taxon>Xylariales</taxon>
        <taxon>Hypoxylaceae</taxon>
        <taxon>Hypoxylon</taxon>
    </lineage>
</organism>
<protein>
    <submittedName>
        <fullName evidence="1">Uncharacterized protein</fullName>
    </submittedName>
</protein>
<accession>A0ACC0CKB4</accession>